<reference evidence="8 9" key="1">
    <citation type="submission" date="2019-07" db="EMBL/GenBank/DDBJ databases">
        <title>Whole genome shotgun sequence of Reyranella soli NBRC 108950.</title>
        <authorList>
            <person name="Hosoyama A."/>
            <person name="Uohara A."/>
            <person name="Ohji S."/>
            <person name="Ichikawa N."/>
        </authorList>
    </citation>
    <scope>NUCLEOTIDE SEQUENCE [LARGE SCALE GENOMIC DNA]</scope>
    <source>
        <strain evidence="8 9">NBRC 108950</strain>
    </source>
</reference>
<feature type="transmembrane region" description="Helical" evidence="7">
    <location>
        <begin position="354"/>
        <end position="374"/>
    </location>
</feature>
<evidence type="ECO:0000256" key="7">
    <source>
        <dbReference type="SAM" id="Phobius"/>
    </source>
</evidence>
<feature type="transmembrane region" description="Helical" evidence="7">
    <location>
        <begin position="167"/>
        <end position="190"/>
    </location>
</feature>
<dbReference type="RefSeq" id="WP_147145388.1">
    <property type="nucleotide sequence ID" value="NZ_BKAJ01000004.1"/>
</dbReference>
<feature type="transmembrane region" description="Helical" evidence="7">
    <location>
        <begin position="231"/>
        <end position="253"/>
    </location>
</feature>
<feature type="transmembrane region" description="Helical" evidence="7">
    <location>
        <begin position="50"/>
        <end position="70"/>
    </location>
</feature>
<dbReference type="EMBL" id="BKAJ01000004">
    <property type="protein sequence ID" value="GEP53106.1"/>
    <property type="molecule type" value="Genomic_DNA"/>
</dbReference>
<dbReference type="Gene3D" id="1.20.1250.20">
    <property type="entry name" value="MFS general substrate transporter like domains"/>
    <property type="match status" value="1"/>
</dbReference>
<feature type="transmembrane region" description="Helical" evidence="7">
    <location>
        <begin position="265"/>
        <end position="290"/>
    </location>
</feature>
<feature type="transmembrane region" description="Helical" evidence="7">
    <location>
        <begin position="321"/>
        <end position="342"/>
    </location>
</feature>
<keyword evidence="9" id="KW-1185">Reference proteome</keyword>
<comment type="caution">
    <text evidence="8">The sequence shown here is derived from an EMBL/GenBank/DDBJ whole genome shotgun (WGS) entry which is preliminary data.</text>
</comment>
<protein>
    <submittedName>
        <fullName evidence="8">MFS transporter</fullName>
    </submittedName>
</protein>
<evidence type="ECO:0000256" key="5">
    <source>
        <dbReference type="ARBA" id="ARBA00022989"/>
    </source>
</evidence>
<evidence type="ECO:0000313" key="9">
    <source>
        <dbReference type="Proteomes" id="UP000321058"/>
    </source>
</evidence>
<keyword evidence="6 7" id="KW-0472">Membrane</keyword>
<dbReference type="GO" id="GO:0005886">
    <property type="term" value="C:plasma membrane"/>
    <property type="evidence" value="ECO:0007669"/>
    <property type="project" value="UniProtKB-SubCell"/>
</dbReference>
<feature type="transmembrane region" description="Helical" evidence="7">
    <location>
        <begin position="26"/>
        <end position="44"/>
    </location>
</feature>
<proteinExistence type="predicted"/>
<keyword evidence="4 7" id="KW-0812">Transmembrane</keyword>
<feature type="transmembrane region" description="Helical" evidence="7">
    <location>
        <begin position="380"/>
        <end position="402"/>
    </location>
</feature>
<dbReference type="Pfam" id="PF05977">
    <property type="entry name" value="MFS_3"/>
    <property type="match status" value="1"/>
</dbReference>
<evidence type="ECO:0000256" key="4">
    <source>
        <dbReference type="ARBA" id="ARBA00022692"/>
    </source>
</evidence>
<dbReference type="SUPFAM" id="SSF103473">
    <property type="entry name" value="MFS general substrate transporter"/>
    <property type="match status" value="1"/>
</dbReference>
<feature type="transmembrane region" description="Helical" evidence="7">
    <location>
        <begin position="90"/>
        <end position="121"/>
    </location>
</feature>
<feature type="transmembrane region" description="Helical" evidence="7">
    <location>
        <begin position="297"/>
        <end position="315"/>
    </location>
</feature>
<gene>
    <name evidence="8" type="ORF">RSO01_02720</name>
</gene>
<keyword evidence="3" id="KW-1003">Cell membrane</keyword>
<dbReference type="PANTHER" id="PTHR23513">
    <property type="entry name" value="INTEGRAL MEMBRANE EFFLUX PROTEIN-RELATED"/>
    <property type="match status" value="1"/>
</dbReference>
<evidence type="ECO:0000256" key="3">
    <source>
        <dbReference type="ARBA" id="ARBA00022475"/>
    </source>
</evidence>
<sequence length="416" mass="44275">MSLTARVPALAPFQVRSFRYQWPADLLASWAFEMEGVILGWFVLVSTGSVLALAVFGSLQFLGTLISPLFGMAGDRVGNRKVLCLMRATYLAVASALAALFLSGLAAPWSVFVLATIMGLVRPSDITLRNLLVGETMPSNYLMRAMGVSRTTADSARIVGALSGAGLVALLGSGMAYLGVCFFYAASLALTFNVGVRRLRVLGEEPAHASPLRALREGFAYVWSTPDMRAVMLLAFLVNLAAYPLIGSLLAYVAKDIYGLGQTGLGWLIACFAGGALTGSIAISTFGAVIRPARTTLVCAVLWFSLNLAFSWIEIPLLGQIVLFVSGFVQSFCMIPMAVLLLRVANPAFRGRVMGVRMLAVYGMAIGLLAAGPLVEHTGFAVTGTIFSLVGIVFTVVVGVCWRRHLWDVGADANAR</sequence>
<dbReference type="OrthoDB" id="7283966at2"/>
<accession>A0A512N289</accession>
<dbReference type="AlphaFoldDB" id="A0A512N289"/>
<dbReference type="CDD" id="cd06173">
    <property type="entry name" value="MFS_MefA_like"/>
    <property type="match status" value="1"/>
</dbReference>
<evidence type="ECO:0000256" key="2">
    <source>
        <dbReference type="ARBA" id="ARBA00022448"/>
    </source>
</evidence>
<dbReference type="Proteomes" id="UP000321058">
    <property type="component" value="Unassembled WGS sequence"/>
</dbReference>
<evidence type="ECO:0000256" key="1">
    <source>
        <dbReference type="ARBA" id="ARBA00004651"/>
    </source>
</evidence>
<dbReference type="InterPro" id="IPR010290">
    <property type="entry name" value="TM_effector"/>
</dbReference>
<organism evidence="8 9">
    <name type="scientific">Reyranella soli</name>
    <dbReference type="NCBI Taxonomy" id="1230389"/>
    <lineage>
        <taxon>Bacteria</taxon>
        <taxon>Pseudomonadati</taxon>
        <taxon>Pseudomonadota</taxon>
        <taxon>Alphaproteobacteria</taxon>
        <taxon>Hyphomicrobiales</taxon>
        <taxon>Reyranellaceae</taxon>
        <taxon>Reyranella</taxon>
    </lineage>
</organism>
<dbReference type="PANTHER" id="PTHR23513:SF11">
    <property type="entry name" value="STAPHYLOFERRIN A TRANSPORTER"/>
    <property type="match status" value="1"/>
</dbReference>
<evidence type="ECO:0000256" key="6">
    <source>
        <dbReference type="ARBA" id="ARBA00023136"/>
    </source>
</evidence>
<evidence type="ECO:0000313" key="8">
    <source>
        <dbReference type="EMBL" id="GEP53106.1"/>
    </source>
</evidence>
<name>A0A512N289_9HYPH</name>
<keyword evidence="2" id="KW-0813">Transport</keyword>
<dbReference type="InterPro" id="IPR036259">
    <property type="entry name" value="MFS_trans_sf"/>
</dbReference>
<comment type="subcellular location">
    <subcellularLocation>
        <location evidence="1">Cell membrane</location>
        <topology evidence="1">Multi-pass membrane protein</topology>
    </subcellularLocation>
</comment>
<keyword evidence="5 7" id="KW-1133">Transmembrane helix</keyword>